<dbReference type="Pfam" id="PF00155">
    <property type="entry name" value="Aminotran_1_2"/>
    <property type="match status" value="1"/>
</dbReference>
<comment type="pathway">
    <text evidence="3">Cofactor biosynthesis; adenosylcobalamin biosynthesis.</text>
</comment>
<dbReference type="EC" id="4.1.1.81" evidence="4"/>
<evidence type="ECO:0000256" key="7">
    <source>
        <dbReference type="ARBA" id="ARBA00023239"/>
    </source>
</evidence>
<dbReference type="InterPro" id="IPR015421">
    <property type="entry name" value="PyrdxlP-dep_Trfase_major"/>
</dbReference>
<evidence type="ECO:0000313" key="12">
    <source>
        <dbReference type="Proteomes" id="UP000230956"/>
    </source>
</evidence>
<dbReference type="InterPro" id="IPR015424">
    <property type="entry name" value="PyrdxlP-dep_Trfase"/>
</dbReference>
<dbReference type="PANTHER" id="PTHR42885">
    <property type="entry name" value="HISTIDINOL-PHOSPHATE AMINOTRANSFERASE-RELATED"/>
    <property type="match status" value="1"/>
</dbReference>
<evidence type="ECO:0000256" key="3">
    <source>
        <dbReference type="ARBA" id="ARBA00004953"/>
    </source>
</evidence>
<sequence>MSLKDKDKLKKHGGNARHLARSLGIEAIDLIDFSSNINPYGPPLEIINAIKNTLDSIGEYPEQEAETFAAEVAAKFGISPENVVVGNGTIELIYLIPRALNAKKALLPVPSFTEYELSLINAGAKVFYNSALSADRLVETISNTMAGVDIVIIGNPNNPCGYKIEKDDLLNAVDSNPNTTWVIDEAFIDFVPDGMDTTLIHEASRRNNLIVLRSLTKIYSIAGLRLGYLVTGPETAHRIREEKYPWSINSLAIAAGKAALNDEGFVADSVTKLAGEAQRFYVGLSGIDDLTPFKPAANYILVRIEAQITSPDLQKALLTRGYVIRDCSSYTGMDNKYFRVAVKRPDDNDKLLDALRSRGTLLRGETVW</sequence>
<organism evidence="11 12">
    <name type="scientific">Candidatus Aquicultor secundus</name>
    <dbReference type="NCBI Taxonomy" id="1973895"/>
    <lineage>
        <taxon>Bacteria</taxon>
        <taxon>Bacillati</taxon>
        <taxon>Actinomycetota</taxon>
        <taxon>Candidatus Aquicultoria</taxon>
        <taxon>Candidatus Aquicultorales</taxon>
        <taxon>Candidatus Aquicultoraceae</taxon>
        <taxon>Candidatus Aquicultor</taxon>
    </lineage>
</organism>
<evidence type="ECO:0000256" key="1">
    <source>
        <dbReference type="ARBA" id="ARBA00001933"/>
    </source>
</evidence>
<keyword evidence="7" id="KW-0456">Lyase</keyword>
<evidence type="ECO:0000256" key="8">
    <source>
        <dbReference type="ARBA" id="ARBA00029996"/>
    </source>
</evidence>
<dbReference type="PANTHER" id="PTHR42885:SF1">
    <property type="entry name" value="THREONINE-PHOSPHATE DECARBOXYLASE"/>
    <property type="match status" value="1"/>
</dbReference>
<evidence type="ECO:0000313" key="11">
    <source>
        <dbReference type="EMBL" id="PIZ42361.1"/>
    </source>
</evidence>
<proteinExistence type="predicted"/>
<evidence type="ECO:0000256" key="2">
    <source>
        <dbReference type="ARBA" id="ARBA00003444"/>
    </source>
</evidence>
<comment type="cofactor">
    <cofactor evidence="1">
        <name>pyridoxal 5'-phosphate</name>
        <dbReference type="ChEBI" id="CHEBI:597326"/>
    </cofactor>
</comment>
<feature type="domain" description="Aminotransferase class I/classII large" evidence="10">
    <location>
        <begin position="29"/>
        <end position="355"/>
    </location>
</feature>
<reference evidence="12" key="1">
    <citation type="submission" date="2017-09" db="EMBL/GenBank/DDBJ databases">
        <title>Depth-based differentiation of microbial function through sediment-hosted aquifers and enrichment of novel symbionts in the deep terrestrial subsurface.</title>
        <authorList>
            <person name="Probst A.J."/>
            <person name="Ladd B."/>
            <person name="Jarett J.K."/>
            <person name="Geller-Mcgrath D.E."/>
            <person name="Sieber C.M.K."/>
            <person name="Emerson J.B."/>
            <person name="Anantharaman K."/>
            <person name="Thomas B.C."/>
            <person name="Malmstrom R."/>
            <person name="Stieglmeier M."/>
            <person name="Klingl A."/>
            <person name="Woyke T."/>
            <person name="Ryan C.M."/>
            <person name="Banfield J.F."/>
        </authorList>
    </citation>
    <scope>NUCLEOTIDE SEQUENCE [LARGE SCALE GENOMIC DNA]</scope>
</reference>
<evidence type="ECO:0000256" key="9">
    <source>
        <dbReference type="ARBA" id="ARBA00048531"/>
    </source>
</evidence>
<dbReference type="Gene3D" id="3.90.1150.10">
    <property type="entry name" value="Aspartate Aminotransferase, domain 1"/>
    <property type="match status" value="1"/>
</dbReference>
<dbReference type="RefSeq" id="WP_286679241.1">
    <property type="nucleotide sequence ID" value="NZ_MNXI01000138.1"/>
</dbReference>
<dbReference type="InterPro" id="IPR005860">
    <property type="entry name" value="CobD"/>
</dbReference>
<dbReference type="UniPathway" id="UPA00148"/>
<evidence type="ECO:0000256" key="4">
    <source>
        <dbReference type="ARBA" id="ARBA00012285"/>
    </source>
</evidence>
<dbReference type="Gene3D" id="3.40.640.10">
    <property type="entry name" value="Type I PLP-dependent aspartate aminotransferase-like (Major domain)"/>
    <property type="match status" value="1"/>
</dbReference>
<protein>
    <recommendedName>
        <fullName evidence="4">threonine-phosphate decarboxylase</fullName>
        <ecNumber evidence="4">4.1.1.81</ecNumber>
    </recommendedName>
    <alternativeName>
        <fullName evidence="8">L-threonine-O-3-phosphate decarboxylase</fullName>
    </alternativeName>
</protein>
<dbReference type="InterPro" id="IPR004839">
    <property type="entry name" value="Aminotransferase_I/II_large"/>
</dbReference>
<keyword evidence="6" id="KW-0663">Pyridoxal phosphate</keyword>
<comment type="catalytic activity">
    <reaction evidence="9">
        <text>O-phospho-L-threonine + H(+) = (R)-1-aminopropan-2-yl phosphate + CO2</text>
        <dbReference type="Rhea" id="RHEA:11492"/>
        <dbReference type="ChEBI" id="CHEBI:15378"/>
        <dbReference type="ChEBI" id="CHEBI:16526"/>
        <dbReference type="ChEBI" id="CHEBI:58563"/>
        <dbReference type="ChEBI" id="CHEBI:58675"/>
        <dbReference type="EC" id="4.1.1.81"/>
    </reaction>
</comment>
<dbReference type="InterPro" id="IPR004838">
    <property type="entry name" value="NHTrfase_class1_PyrdxlP-BS"/>
</dbReference>
<comment type="function">
    <text evidence="2">Decarboxylates L-threonine-O-3-phosphate to yield (R)-1-amino-2-propanol O-2-phosphate, the precursor for the linkage between the nucleotide loop and the corrin ring in cobalamin.</text>
</comment>
<dbReference type="CDD" id="cd00609">
    <property type="entry name" value="AAT_like"/>
    <property type="match status" value="1"/>
</dbReference>
<dbReference type="GO" id="GO:0009236">
    <property type="term" value="P:cobalamin biosynthetic process"/>
    <property type="evidence" value="ECO:0007669"/>
    <property type="project" value="UniProtKB-UniPathway"/>
</dbReference>
<gene>
    <name evidence="11" type="ORF">COY37_00580</name>
</gene>
<accession>A0A2M7TBA9</accession>
<dbReference type="GO" id="GO:0048472">
    <property type="term" value="F:threonine-phosphate decarboxylase activity"/>
    <property type="evidence" value="ECO:0007669"/>
    <property type="project" value="UniProtKB-EC"/>
</dbReference>
<dbReference type="EMBL" id="PFNG01000017">
    <property type="protein sequence ID" value="PIZ42361.1"/>
    <property type="molecule type" value="Genomic_DNA"/>
</dbReference>
<dbReference type="Proteomes" id="UP000230956">
    <property type="component" value="Unassembled WGS sequence"/>
</dbReference>
<comment type="caution">
    <text evidence="11">The sequence shown here is derived from an EMBL/GenBank/DDBJ whole genome shotgun (WGS) entry which is preliminary data.</text>
</comment>
<dbReference type="GO" id="GO:0030170">
    <property type="term" value="F:pyridoxal phosphate binding"/>
    <property type="evidence" value="ECO:0007669"/>
    <property type="project" value="InterPro"/>
</dbReference>
<dbReference type="NCBIfam" id="TIGR01140">
    <property type="entry name" value="L_thr_O3P_dcar"/>
    <property type="match status" value="1"/>
</dbReference>
<dbReference type="SUPFAM" id="SSF53383">
    <property type="entry name" value="PLP-dependent transferases"/>
    <property type="match status" value="1"/>
</dbReference>
<name>A0A2M7TBA9_9ACTN</name>
<dbReference type="InterPro" id="IPR015422">
    <property type="entry name" value="PyrdxlP-dep_Trfase_small"/>
</dbReference>
<evidence type="ECO:0000256" key="5">
    <source>
        <dbReference type="ARBA" id="ARBA00022573"/>
    </source>
</evidence>
<evidence type="ECO:0000256" key="6">
    <source>
        <dbReference type="ARBA" id="ARBA00022898"/>
    </source>
</evidence>
<keyword evidence="5" id="KW-0169">Cobalamin biosynthesis</keyword>
<dbReference type="PROSITE" id="PS00105">
    <property type="entry name" value="AA_TRANSFER_CLASS_1"/>
    <property type="match status" value="1"/>
</dbReference>
<dbReference type="AlphaFoldDB" id="A0A2M7TBA9"/>
<evidence type="ECO:0000259" key="10">
    <source>
        <dbReference type="Pfam" id="PF00155"/>
    </source>
</evidence>